<dbReference type="InterPro" id="IPR013691">
    <property type="entry name" value="MeTrfase_14"/>
</dbReference>
<accession>A0A7H0Y7P7</accession>
<proteinExistence type="predicted"/>
<dbReference type="Proteomes" id="UP000516384">
    <property type="component" value="Chromosome"/>
</dbReference>
<dbReference type="Pfam" id="PF13489">
    <property type="entry name" value="Methyltransf_23"/>
    <property type="match status" value="1"/>
</dbReference>
<evidence type="ECO:0000313" key="3">
    <source>
        <dbReference type="EMBL" id="QNR67105.1"/>
    </source>
</evidence>
<dbReference type="InterPro" id="IPR013630">
    <property type="entry name" value="Methyltransf_Zn-bd_dom_put"/>
</dbReference>
<name>A0A7H0Y7P7_9BACL</name>
<organism evidence="3 4">
    <name type="scientific">Paenibacillus peoriae</name>
    <dbReference type="NCBI Taxonomy" id="59893"/>
    <lineage>
        <taxon>Bacteria</taxon>
        <taxon>Bacillati</taxon>
        <taxon>Bacillota</taxon>
        <taxon>Bacilli</taxon>
        <taxon>Bacillales</taxon>
        <taxon>Paenibacillaceae</taxon>
        <taxon>Paenibacillus</taxon>
    </lineage>
</organism>
<dbReference type="PANTHER" id="PTHR43861">
    <property type="entry name" value="TRANS-ACONITATE 2-METHYLTRANSFERASE-RELATED"/>
    <property type="match status" value="1"/>
</dbReference>
<dbReference type="GO" id="GO:0008168">
    <property type="term" value="F:methyltransferase activity"/>
    <property type="evidence" value="ECO:0007669"/>
    <property type="project" value="UniProtKB-KW"/>
</dbReference>
<dbReference type="PANTHER" id="PTHR43861:SF5">
    <property type="entry name" value="BLL5978 PROTEIN"/>
    <property type="match status" value="1"/>
</dbReference>
<protein>
    <submittedName>
        <fullName evidence="3">Methyltransferase domain-containing protein</fullName>
    </submittedName>
</protein>
<dbReference type="Pfam" id="PF08421">
    <property type="entry name" value="Methyltransf_13"/>
    <property type="match status" value="1"/>
</dbReference>
<dbReference type="InterPro" id="IPR038576">
    <property type="entry name" value="Methyltransf_Zn-bd_dom_put_sf"/>
</dbReference>
<feature type="domain" description="C-methyltransferase" evidence="2">
    <location>
        <begin position="243"/>
        <end position="401"/>
    </location>
</feature>
<sequence length="407" mass="46742">MNSCRFCGEELNTVFLDLGVSPMANSYVKSTDQMEHVYPLRTYVCEHCFLVQVHEFETPEHIFSDYAYFSSFSDSWLSHCQDYVEHIIDRFHYTSDTKVIEIASNDGYLLQYFKEKGISVLGIEPAVNVAKVAIEKGIETSMNFFGKSIAESLRQEGKMADLLLGNNVLAHVPDLNDFVAGMKILLKSNGTITMEFPHLLQLIENNQFDTIYHEHYSYFSFTTVLKLFANHELSIYDVEHLETHGGSIRIYASHVENKETSIQSSVHELLEKELQFGITDIEMYKKFQLRVVQLKRKITNFLIQLKTNEKVVVGYGAPAKGNTLINYCGIDCDYLDYTVDRSPYKQGTFLPGSRIPVSSPELLKLTKPDYVFILPWNLKDEIMKQTSFIREWGGKWIVPIPEINVVE</sequence>
<evidence type="ECO:0000259" key="2">
    <source>
        <dbReference type="Pfam" id="PF08484"/>
    </source>
</evidence>
<feature type="domain" description="Methyltransferase putative zinc binding" evidence="1">
    <location>
        <begin position="4"/>
        <end position="63"/>
    </location>
</feature>
<evidence type="ECO:0000259" key="1">
    <source>
        <dbReference type="Pfam" id="PF08421"/>
    </source>
</evidence>
<dbReference type="InterPro" id="IPR029063">
    <property type="entry name" value="SAM-dependent_MTases_sf"/>
</dbReference>
<keyword evidence="3" id="KW-0808">Transferase</keyword>
<dbReference type="Gene3D" id="3.40.50.720">
    <property type="entry name" value="NAD(P)-binding Rossmann-like Domain"/>
    <property type="match status" value="1"/>
</dbReference>
<dbReference type="Pfam" id="PF08484">
    <property type="entry name" value="Methyltransf_14"/>
    <property type="match status" value="1"/>
</dbReference>
<reference evidence="3 4" key="1">
    <citation type="submission" date="2020-09" db="EMBL/GenBank/DDBJ databases">
        <title>Characterization of Paenibacillus peoriae strain ZF390 with broad-spectrum antimicrobial activity as a potential biocontrol agent.</title>
        <authorList>
            <person name="Li L."/>
            <person name="Zhao Y."/>
            <person name="Li B."/>
            <person name="Xie X."/>
        </authorList>
    </citation>
    <scope>NUCLEOTIDE SEQUENCE [LARGE SCALE GENOMIC DNA]</scope>
    <source>
        <strain evidence="3 4">ZF390</strain>
    </source>
</reference>
<keyword evidence="3" id="KW-0489">Methyltransferase</keyword>
<dbReference type="RefSeq" id="WP_190298103.1">
    <property type="nucleotide sequence ID" value="NZ_CP061172.1"/>
</dbReference>
<dbReference type="AlphaFoldDB" id="A0A7H0Y7P7"/>
<gene>
    <name evidence="3" type="ORF">IAQ67_25670</name>
</gene>
<dbReference type="EMBL" id="CP061172">
    <property type="protein sequence ID" value="QNR67105.1"/>
    <property type="molecule type" value="Genomic_DNA"/>
</dbReference>
<dbReference type="GO" id="GO:0032259">
    <property type="term" value="P:methylation"/>
    <property type="evidence" value="ECO:0007669"/>
    <property type="project" value="UniProtKB-KW"/>
</dbReference>
<dbReference type="Gene3D" id="3.40.50.150">
    <property type="entry name" value="Vaccinia Virus protein VP39"/>
    <property type="match status" value="1"/>
</dbReference>
<evidence type="ECO:0000313" key="4">
    <source>
        <dbReference type="Proteomes" id="UP000516384"/>
    </source>
</evidence>
<dbReference type="Gene3D" id="6.20.50.110">
    <property type="entry name" value="Methyltransferase, zinc-binding domain"/>
    <property type="match status" value="1"/>
</dbReference>
<dbReference type="SUPFAM" id="SSF53335">
    <property type="entry name" value="S-adenosyl-L-methionine-dependent methyltransferases"/>
    <property type="match status" value="1"/>
</dbReference>